<dbReference type="OrthoDB" id="5600212at2759"/>
<reference evidence="8" key="1">
    <citation type="submission" date="2021-03" db="EMBL/GenBank/DDBJ databases">
        <authorList>
            <person name="Tagirdzhanova G."/>
        </authorList>
    </citation>
    <scope>NUCLEOTIDE SEQUENCE</scope>
</reference>
<dbReference type="Pfam" id="PF00172">
    <property type="entry name" value="Zn_clus"/>
    <property type="match status" value="1"/>
</dbReference>
<dbReference type="SMART" id="SM00906">
    <property type="entry name" value="Fungal_trans"/>
    <property type="match status" value="1"/>
</dbReference>
<feature type="compositionally biased region" description="Basic and acidic residues" evidence="6">
    <location>
        <begin position="108"/>
        <end position="129"/>
    </location>
</feature>
<dbReference type="InterPro" id="IPR001138">
    <property type="entry name" value="Zn2Cys6_DnaBD"/>
</dbReference>
<name>A0A8H3J5R1_9LECA</name>
<dbReference type="InterPro" id="IPR050815">
    <property type="entry name" value="TF_fung"/>
</dbReference>
<evidence type="ECO:0000256" key="2">
    <source>
        <dbReference type="ARBA" id="ARBA00022723"/>
    </source>
</evidence>
<dbReference type="PANTHER" id="PTHR47338">
    <property type="entry name" value="ZN(II)2CYS6 TRANSCRIPTION FACTOR (EUROFUNG)-RELATED"/>
    <property type="match status" value="1"/>
</dbReference>
<dbReference type="Pfam" id="PF04082">
    <property type="entry name" value="Fungal_trans"/>
    <property type="match status" value="1"/>
</dbReference>
<feature type="region of interest" description="Disordered" evidence="6">
    <location>
        <begin position="583"/>
        <end position="632"/>
    </location>
</feature>
<evidence type="ECO:0000256" key="1">
    <source>
        <dbReference type="ARBA" id="ARBA00004123"/>
    </source>
</evidence>
<comment type="subcellular location">
    <subcellularLocation>
        <location evidence="1">Nucleus</location>
    </subcellularLocation>
</comment>
<feature type="compositionally biased region" description="Polar residues" evidence="6">
    <location>
        <begin position="22"/>
        <end position="32"/>
    </location>
</feature>
<dbReference type="GO" id="GO:0000981">
    <property type="term" value="F:DNA-binding transcription factor activity, RNA polymerase II-specific"/>
    <property type="evidence" value="ECO:0007669"/>
    <property type="project" value="InterPro"/>
</dbReference>
<keyword evidence="5" id="KW-0539">Nucleus</keyword>
<organism evidence="8 9">
    <name type="scientific">Imshaugia aleurites</name>
    <dbReference type="NCBI Taxonomy" id="172621"/>
    <lineage>
        <taxon>Eukaryota</taxon>
        <taxon>Fungi</taxon>
        <taxon>Dikarya</taxon>
        <taxon>Ascomycota</taxon>
        <taxon>Pezizomycotina</taxon>
        <taxon>Lecanoromycetes</taxon>
        <taxon>OSLEUM clade</taxon>
        <taxon>Lecanoromycetidae</taxon>
        <taxon>Lecanorales</taxon>
        <taxon>Lecanorineae</taxon>
        <taxon>Parmeliaceae</taxon>
        <taxon>Imshaugia</taxon>
    </lineage>
</organism>
<dbReference type="GO" id="GO:0008270">
    <property type="term" value="F:zinc ion binding"/>
    <property type="evidence" value="ECO:0007669"/>
    <property type="project" value="InterPro"/>
</dbReference>
<dbReference type="AlphaFoldDB" id="A0A8H3J5R1"/>
<feature type="compositionally biased region" description="Low complexity" evidence="6">
    <location>
        <begin position="734"/>
        <end position="755"/>
    </location>
</feature>
<evidence type="ECO:0000259" key="7">
    <source>
        <dbReference type="PROSITE" id="PS50048"/>
    </source>
</evidence>
<evidence type="ECO:0000313" key="8">
    <source>
        <dbReference type="EMBL" id="CAF9941242.1"/>
    </source>
</evidence>
<dbReference type="SUPFAM" id="SSF57701">
    <property type="entry name" value="Zn2/Cys6 DNA-binding domain"/>
    <property type="match status" value="1"/>
</dbReference>
<sequence>MSFNAVKYDDGYFNDLARQPQLESQDSISPHEQNGADATGEGTGMTKARRIACAICRKRKLKCNGNKPQCATCARLGRECAYDEVRRKSGPKRGYVKELELRLTQVEGKLKTQDNKGSKDKKTPEQHRGSEIVFETGEPIGMHAGIQQSMTGASEDYMPTNEPIMLPITNMAPAMMPEPEHISQIDLSLDQSFSWEMIGLGLEEPMPTQEAVDELRARKYIELDEMKSQGEAFVSIAHAQAWTLICAYEFKMMYFPRAWMSVGRAGRMVLMMGLNRVDGVGLDVKQCLPPPRDWTECEERRRTFWMAYCVDRYASVGTGWPMSIDERDIMSCLPASEEAYESSTEQETPTLEKAMGPQQAAQLSSFAGVVLVTHFFGVTHIHLHRPESNQQEHDLNGPFWKRHRTMDNDLLKIALQLPSSLRLPSGIRNPNTVFLNFALHTSTICLHQAAIFKAERNHISDTIIEQSKTRCNLAAAEIASVMRLTSHLDVAGMNPFMAFCLYVAARVFVQYLKKMPNDHEVRQSLEFLLAAMHAIQRKNPLSESFLVQLNMDIEGSGLDTFLHNPDYSSQYMSQMNASKLGSTCSPTFRLSETSEDGRSPREHQPSKDMQFPMNPKFDYREESPTLRTEDPRQKTYAYRNADIIARERGIPRPFLPEYMNSRPNLPQDPIQNTSDAHLQRCDDIFPRDDWNQGNMATVGGLNSFSDNGKINAINANNRHLDTEMAYQSTNSGGPTSQSNSSYNHSSSNTSYSPSQAHEDDQIASGTGGGDKYMMGFVPPSHNTIFTREGAKHTISPPVQQQHDPFKVLAGWDMGTGLTPSPRLNPGTSTDMPPDAGWEKLMDSMGWETGKTG</sequence>
<protein>
    <recommendedName>
        <fullName evidence="7">Zn(2)-C6 fungal-type domain-containing protein</fullName>
    </recommendedName>
</protein>
<dbReference type="GO" id="GO:0005634">
    <property type="term" value="C:nucleus"/>
    <property type="evidence" value="ECO:0007669"/>
    <property type="project" value="UniProtKB-SubCell"/>
</dbReference>
<feature type="region of interest" description="Disordered" evidence="6">
    <location>
        <begin position="22"/>
        <end position="43"/>
    </location>
</feature>
<dbReference type="Gene3D" id="4.10.240.10">
    <property type="entry name" value="Zn(2)-C6 fungal-type DNA-binding domain"/>
    <property type="match status" value="1"/>
</dbReference>
<feature type="region of interest" description="Disordered" evidence="6">
    <location>
        <begin position="107"/>
        <end position="129"/>
    </location>
</feature>
<gene>
    <name evidence="8" type="ORF">IMSHALPRED_002487</name>
</gene>
<feature type="domain" description="Zn(2)-C6 fungal-type" evidence="7">
    <location>
        <begin position="52"/>
        <end position="82"/>
    </location>
</feature>
<dbReference type="InterPro" id="IPR007219">
    <property type="entry name" value="XnlR_reg_dom"/>
</dbReference>
<keyword evidence="4" id="KW-0804">Transcription</keyword>
<evidence type="ECO:0000256" key="4">
    <source>
        <dbReference type="ARBA" id="ARBA00023163"/>
    </source>
</evidence>
<dbReference type="EMBL" id="CAJPDT010000144">
    <property type="protein sequence ID" value="CAF9941242.1"/>
    <property type="molecule type" value="Genomic_DNA"/>
</dbReference>
<evidence type="ECO:0000256" key="5">
    <source>
        <dbReference type="ARBA" id="ARBA00023242"/>
    </source>
</evidence>
<dbReference type="SMART" id="SM00066">
    <property type="entry name" value="GAL4"/>
    <property type="match status" value="1"/>
</dbReference>
<dbReference type="GO" id="GO:0003677">
    <property type="term" value="F:DNA binding"/>
    <property type="evidence" value="ECO:0007669"/>
    <property type="project" value="InterPro"/>
</dbReference>
<feature type="region of interest" description="Disordered" evidence="6">
    <location>
        <begin position="725"/>
        <end position="775"/>
    </location>
</feature>
<keyword evidence="9" id="KW-1185">Reference proteome</keyword>
<dbReference type="Proteomes" id="UP000664534">
    <property type="component" value="Unassembled WGS sequence"/>
</dbReference>
<accession>A0A8H3J5R1</accession>
<dbReference type="PANTHER" id="PTHR47338:SF10">
    <property type="entry name" value="TRANSCRIPTION FACTOR DOMAIN-CONTAINING PROTEIN-RELATED"/>
    <property type="match status" value="1"/>
</dbReference>
<evidence type="ECO:0000256" key="6">
    <source>
        <dbReference type="SAM" id="MobiDB-lite"/>
    </source>
</evidence>
<proteinExistence type="predicted"/>
<comment type="caution">
    <text evidence="8">The sequence shown here is derived from an EMBL/GenBank/DDBJ whole genome shotgun (WGS) entry which is preliminary data.</text>
</comment>
<dbReference type="CDD" id="cd12148">
    <property type="entry name" value="fungal_TF_MHR"/>
    <property type="match status" value="1"/>
</dbReference>
<dbReference type="InterPro" id="IPR036864">
    <property type="entry name" value="Zn2-C6_fun-type_DNA-bd_sf"/>
</dbReference>
<dbReference type="GO" id="GO:0006351">
    <property type="term" value="P:DNA-templated transcription"/>
    <property type="evidence" value="ECO:0007669"/>
    <property type="project" value="InterPro"/>
</dbReference>
<keyword evidence="3" id="KW-0805">Transcription regulation</keyword>
<dbReference type="CDD" id="cd00067">
    <property type="entry name" value="GAL4"/>
    <property type="match status" value="1"/>
</dbReference>
<keyword evidence="2" id="KW-0479">Metal-binding</keyword>
<dbReference type="PROSITE" id="PS50048">
    <property type="entry name" value="ZN2_CY6_FUNGAL_2"/>
    <property type="match status" value="1"/>
</dbReference>
<feature type="compositionally biased region" description="Basic and acidic residues" evidence="6">
    <location>
        <begin position="617"/>
        <end position="632"/>
    </location>
</feature>
<evidence type="ECO:0000256" key="3">
    <source>
        <dbReference type="ARBA" id="ARBA00023015"/>
    </source>
</evidence>
<dbReference type="PROSITE" id="PS00463">
    <property type="entry name" value="ZN2_CY6_FUNGAL_1"/>
    <property type="match status" value="1"/>
</dbReference>
<evidence type="ECO:0000313" key="9">
    <source>
        <dbReference type="Proteomes" id="UP000664534"/>
    </source>
</evidence>
<feature type="compositionally biased region" description="Basic and acidic residues" evidence="6">
    <location>
        <begin position="595"/>
        <end position="606"/>
    </location>
</feature>